<dbReference type="RefSeq" id="WP_143405060.1">
    <property type="nucleotide sequence ID" value="NZ_FUXZ01000007.1"/>
</dbReference>
<evidence type="ECO:0000313" key="3">
    <source>
        <dbReference type="Proteomes" id="UP000190814"/>
    </source>
</evidence>
<keyword evidence="1" id="KW-1133">Transmembrane helix</keyword>
<dbReference type="Pfam" id="PF04964">
    <property type="entry name" value="Flp_Fap"/>
    <property type="match status" value="1"/>
</dbReference>
<dbReference type="InterPro" id="IPR007047">
    <property type="entry name" value="Flp_Fap"/>
</dbReference>
<gene>
    <name evidence="2" type="ORF">SAMN02745111_01233</name>
</gene>
<keyword evidence="3" id="KW-1185">Reference proteome</keyword>
<sequence>MKSGFIIFLLDENGQSVVEYGLIIALIALAAIIALGIFGAAVRSSLYDKSTNSIPNV</sequence>
<dbReference type="AlphaFoldDB" id="A0A1T4VMG0"/>
<name>A0A1T4VMG0_9FIRM</name>
<keyword evidence="1" id="KW-0812">Transmembrane</keyword>
<accession>A0A1T4VMG0</accession>
<proteinExistence type="predicted"/>
<dbReference type="EMBL" id="FUXZ01000007">
    <property type="protein sequence ID" value="SKA66143.1"/>
    <property type="molecule type" value="Genomic_DNA"/>
</dbReference>
<evidence type="ECO:0000313" key="2">
    <source>
        <dbReference type="EMBL" id="SKA66143.1"/>
    </source>
</evidence>
<keyword evidence="1" id="KW-0472">Membrane</keyword>
<evidence type="ECO:0000256" key="1">
    <source>
        <dbReference type="SAM" id="Phobius"/>
    </source>
</evidence>
<organism evidence="2 3">
    <name type="scientific">Eubacterium uniforme</name>
    <dbReference type="NCBI Taxonomy" id="39495"/>
    <lineage>
        <taxon>Bacteria</taxon>
        <taxon>Bacillati</taxon>
        <taxon>Bacillota</taxon>
        <taxon>Clostridia</taxon>
        <taxon>Eubacteriales</taxon>
        <taxon>Eubacteriaceae</taxon>
        <taxon>Eubacterium</taxon>
    </lineage>
</organism>
<protein>
    <submittedName>
        <fullName evidence="2">Flp pilus assembly protein, pilin Flp</fullName>
    </submittedName>
</protein>
<reference evidence="2 3" key="1">
    <citation type="submission" date="2017-02" db="EMBL/GenBank/DDBJ databases">
        <authorList>
            <person name="Peterson S.W."/>
        </authorList>
    </citation>
    <scope>NUCLEOTIDE SEQUENCE [LARGE SCALE GENOMIC DNA]</scope>
    <source>
        <strain evidence="2 3">ATCC 35992</strain>
    </source>
</reference>
<dbReference type="Proteomes" id="UP000190814">
    <property type="component" value="Unassembled WGS sequence"/>
</dbReference>
<dbReference type="STRING" id="39495.SAMN02745111_01233"/>
<feature type="transmembrane region" description="Helical" evidence="1">
    <location>
        <begin position="20"/>
        <end position="42"/>
    </location>
</feature>